<keyword evidence="8" id="KW-0407">Ion channel</keyword>
<feature type="non-terminal residue" evidence="12">
    <location>
        <position position="1872"/>
    </location>
</feature>
<dbReference type="EMBL" id="BRYB01002939">
    <property type="protein sequence ID" value="GMI27809.1"/>
    <property type="molecule type" value="Genomic_DNA"/>
</dbReference>
<proteinExistence type="predicted"/>
<sequence>MSELPKSLQQQVANYMSRDLIKTLPILRKANNALLNALTDCVESNIYSPNDDILRPGEQVKGALLVSRGEVEVFKGRNVERKLQRFDRFCEESLFIKTVSENLVKSKTFCEIYLLPSEDFMRVVNSQCDEEHLKQMRETAEKVAGAQNKANKMFGSADEAVPTKGFKKHCYPESRFRKIWGIVMFFAIVYYFFSISISIFFCAQDRKFTEDLPTLVLAYVVDILFIVDIVFDSSFFMYVEEGLVVYDNERIRSNFFANHSMLREIWSMIPFDLLGLVIGQRYFNLLRVTKMPRLTKLFKYLDYAEKLMVDAQIGVDQAARRVFKLMFAMILVCHWVGCFWHMMADLSDIVYDPATTDGVMLWRGANQTNWRDADESDPLFDVLHSDMNGFAGYLRSIYWAIVALSTVGYGDIIPQNILETVFATLAVLAGGLVLPAIVGGLAAYMGNLNQASNIHKKKMYKVRSFMRTTRFPSQLVDKILRYYDYLWSRQGGVDEVEIMSELPGPLQQKVAMVVSGSALNNIPFFEKCDEGMQQYLVSMLNPRVFLPQDDIIQSGEVGKEMFLIERGMVIIASEDKKISYAQLSEGDYFGETCLLGATTRMATVYAVTYCDCFVLTKDDYTEVMAAYMPQERNAVGNNVAMTLQDKVNRNRAVSKNFSDLPKCQQRTETTKIDKDDGDIKNSRIARINPDSKFRNAWNLVILLVLIFNAVAVPFRLCFPQTSWSYTYFTDWTLDLLFFIDFYLNMYEFSYIREGELVNNRDEVKNNFLMGNHFKADLATMFPLDILAIAFIGDMPKLMLSLTLTRIPKLARLGRVVGTASDLSRSLEDTNVPLAPIQMLKLMFGIILIAHVAACGLHAMAFYGNPNSGDCLELQDLQDDVYSATLAAANKTTCRLDPTGKSGMLEQDFAELGGVPECGSTFEFIKSLDSMPNSRFTSSQFAEAFGDGTWAASDAYTYCKWGKTWVQKQIEEGKVDMTGGMQMERYLRAFNWALPTLVVVVIGDVVPVTSYETLYAFLWMVLGVTINATIVGNVANLAANLETDSSEFVKKADDIKHFMHMHHVSPTLTDRVEKFMSYLWTAHGGATNEWGFIGELPHTLQMAVSDHTRLKYIKDCPFFDFCSNEIIKALAMCLNPMMFSMGDVLVQYNDMGQEMYFLEKGAVEVVSGDGKTVFATLQKGAFFGETALFFKQKRSATIRAVEFCEVFQLEKRDLDNELRQREFDLSRMLGIFTAIADSNKRRNSSVAKNLKNSKTEGTKLHKMIDSSDATVETGKRVRPMFLPNSKFRAYWDTCLMMWTVWFALSILFRIGFVLDEHVDGAMNGLIADAVADAMFLVDIYLNWTCFPFIENGTLVSDEELIKKHYFKGWMAVDVISCLPLELLCLGALDKSWVFQLRLIHMLRIVRLPGYFADVDHYLNLWNIRISAATSQLMMMFAYYFLLNHFFACGWFIIHRYAERDVETTWATADCPSAGDSSKGCLAQWDPETQTHDICSMENGYSIMDCYTRAFFFVITTISTVGYGDIAPQTWKETLYENFVVLMGAFIFASIIGCFTAFLSQNDTSGPNAFKLKMQKLQEYMKYRKLPLELQTAILLHHKHRWNKSQIMNEKAVMDILPLPLQLDLSYAVVHGVVRSVPILSECSSIMQKRIAHSFTVQTCPPQSIIYEAGDIGWDIYFIGSGLIKISLPKNLNVLDLAGRAASGRAKRKADAIGSLYRIGNHFGESCLTSMSGVRQETAEARTLAELYLLQKDDMDTICSYMTNEGRDKFKDGLMSRNGNVRHTFGDDDDEEMKALADMQESDDYDATRSPGKTPPGRGSRKMRSSLEQKLNMPDTSSGGNPYQQKVIRRKTLGIAKPPRDLVRLRSFSAEASK</sequence>
<dbReference type="InterPro" id="IPR018490">
    <property type="entry name" value="cNMP-bd_dom_sf"/>
</dbReference>
<dbReference type="PROSITE" id="PS50042">
    <property type="entry name" value="CNMP_BINDING_3"/>
    <property type="match status" value="4"/>
</dbReference>
<feature type="transmembrane region" description="Helical" evidence="10">
    <location>
        <begin position="179"/>
        <end position="203"/>
    </location>
</feature>
<evidence type="ECO:0000256" key="4">
    <source>
        <dbReference type="ARBA" id="ARBA00022989"/>
    </source>
</evidence>
<reference evidence="12 13" key="1">
    <citation type="journal article" date="2023" name="Commun. Biol.">
        <title>Genome analysis of Parmales, the sister group of diatoms, reveals the evolutionary specialization of diatoms from phago-mixotrophs to photoautotrophs.</title>
        <authorList>
            <person name="Ban H."/>
            <person name="Sato S."/>
            <person name="Yoshikawa S."/>
            <person name="Yamada K."/>
            <person name="Nakamura Y."/>
            <person name="Ichinomiya M."/>
            <person name="Sato N."/>
            <person name="Blanc-Mathieu R."/>
            <person name="Endo H."/>
            <person name="Kuwata A."/>
            <person name="Ogata H."/>
        </authorList>
    </citation>
    <scope>NUCLEOTIDE SEQUENCE [LARGE SCALE GENOMIC DNA]</scope>
</reference>
<evidence type="ECO:0000256" key="3">
    <source>
        <dbReference type="ARBA" id="ARBA00022692"/>
    </source>
</evidence>
<dbReference type="PANTHER" id="PTHR45638">
    <property type="entry name" value="CYCLIC NUCLEOTIDE-GATED CATION CHANNEL SUBUNIT A"/>
    <property type="match status" value="1"/>
</dbReference>
<protein>
    <recommendedName>
        <fullName evidence="11">Cyclic nucleotide-binding domain-containing protein</fullName>
    </recommendedName>
</protein>
<feature type="domain" description="Cyclic nucleotide-binding" evidence="11">
    <location>
        <begin position="1637"/>
        <end position="1756"/>
    </location>
</feature>
<dbReference type="Pfam" id="PF00027">
    <property type="entry name" value="cNMP_binding"/>
    <property type="match status" value="2"/>
</dbReference>
<dbReference type="PRINTS" id="PR01463">
    <property type="entry name" value="EAGCHANLFMLY"/>
</dbReference>
<feature type="transmembrane region" description="Helical" evidence="10">
    <location>
        <begin position="215"/>
        <end position="239"/>
    </location>
</feature>
<dbReference type="InterPro" id="IPR014710">
    <property type="entry name" value="RmlC-like_jellyroll"/>
</dbReference>
<dbReference type="PROSITE" id="PS00888">
    <property type="entry name" value="CNMP_BINDING_1"/>
    <property type="match status" value="1"/>
</dbReference>
<dbReference type="Gene3D" id="1.10.287.630">
    <property type="entry name" value="Helix hairpin bin"/>
    <property type="match status" value="3"/>
</dbReference>
<dbReference type="SUPFAM" id="SSF81324">
    <property type="entry name" value="Voltage-gated potassium channels"/>
    <property type="match status" value="3"/>
</dbReference>
<keyword evidence="5" id="KW-0406">Ion transport</keyword>
<dbReference type="PROSITE" id="PS00889">
    <property type="entry name" value="CNMP_BINDING_2"/>
    <property type="match status" value="1"/>
</dbReference>
<feature type="transmembrane region" description="Helical" evidence="10">
    <location>
        <begin position="988"/>
        <end position="1007"/>
    </location>
</feature>
<evidence type="ECO:0000256" key="10">
    <source>
        <dbReference type="SAM" id="Phobius"/>
    </source>
</evidence>
<dbReference type="Proteomes" id="UP001165060">
    <property type="component" value="Unassembled WGS sequence"/>
</dbReference>
<dbReference type="Gene3D" id="2.60.120.10">
    <property type="entry name" value="Jelly Rolls"/>
    <property type="match status" value="4"/>
</dbReference>
<keyword evidence="4 10" id="KW-1133">Transmembrane helix</keyword>
<dbReference type="InterPro" id="IPR000595">
    <property type="entry name" value="cNMP-bd_dom"/>
</dbReference>
<name>A0ABQ6MKX7_9STRA</name>
<feature type="region of interest" description="Disordered" evidence="9">
    <location>
        <begin position="1798"/>
        <end position="1843"/>
    </location>
</feature>
<feature type="transmembrane region" description="Helical" evidence="10">
    <location>
        <begin position="322"/>
        <end position="343"/>
    </location>
</feature>
<organism evidence="12 13">
    <name type="scientific">Tetraparma gracilis</name>
    <dbReference type="NCBI Taxonomy" id="2962635"/>
    <lineage>
        <taxon>Eukaryota</taxon>
        <taxon>Sar</taxon>
        <taxon>Stramenopiles</taxon>
        <taxon>Ochrophyta</taxon>
        <taxon>Bolidophyceae</taxon>
        <taxon>Parmales</taxon>
        <taxon>Triparmaceae</taxon>
        <taxon>Tetraparma</taxon>
    </lineage>
</organism>
<feature type="domain" description="Cyclic nucleotide-binding" evidence="11">
    <location>
        <begin position="524"/>
        <end position="624"/>
    </location>
</feature>
<feature type="domain" description="Cyclic nucleotide-binding" evidence="11">
    <location>
        <begin position="1117"/>
        <end position="1217"/>
    </location>
</feature>
<evidence type="ECO:0000313" key="12">
    <source>
        <dbReference type="EMBL" id="GMI27809.1"/>
    </source>
</evidence>
<feature type="transmembrane region" description="Helical" evidence="10">
    <location>
        <begin position="696"/>
        <end position="718"/>
    </location>
</feature>
<comment type="caution">
    <text evidence="12">The sequence shown here is derived from an EMBL/GenBank/DDBJ whole genome shotgun (WGS) entry which is preliminary data.</text>
</comment>
<feature type="transmembrane region" description="Helical" evidence="10">
    <location>
        <begin position="841"/>
        <end position="862"/>
    </location>
</feature>
<evidence type="ECO:0000256" key="1">
    <source>
        <dbReference type="ARBA" id="ARBA00004141"/>
    </source>
</evidence>
<evidence type="ECO:0000256" key="9">
    <source>
        <dbReference type="SAM" id="MobiDB-lite"/>
    </source>
</evidence>
<dbReference type="SUPFAM" id="SSF51206">
    <property type="entry name" value="cAMP-binding domain-like"/>
    <property type="match status" value="4"/>
</dbReference>
<dbReference type="InterPro" id="IPR050866">
    <property type="entry name" value="CNG_cation_channel"/>
</dbReference>
<evidence type="ECO:0000256" key="6">
    <source>
        <dbReference type="ARBA" id="ARBA00023136"/>
    </source>
</evidence>
<feature type="transmembrane region" description="Helical" evidence="10">
    <location>
        <begin position="725"/>
        <end position="743"/>
    </location>
</feature>
<keyword evidence="6 10" id="KW-0472">Membrane</keyword>
<dbReference type="Pfam" id="PF00520">
    <property type="entry name" value="Ion_trans"/>
    <property type="match status" value="3"/>
</dbReference>
<dbReference type="PANTHER" id="PTHR45638:SF11">
    <property type="entry name" value="CYCLIC NUCLEOTIDE-GATED CATION CHANNEL SUBUNIT A"/>
    <property type="match status" value="1"/>
</dbReference>
<comment type="subcellular location">
    <subcellularLocation>
        <location evidence="1">Membrane</location>
        <topology evidence="1">Multi-pass membrane protein</topology>
    </subcellularLocation>
</comment>
<dbReference type="InterPro" id="IPR005821">
    <property type="entry name" value="Ion_trans_dom"/>
</dbReference>
<dbReference type="InterPro" id="IPR003938">
    <property type="entry name" value="K_chnl_volt-dep_EAG/ELK/ERG"/>
</dbReference>
<feature type="domain" description="Cyclic nucleotide-binding" evidence="11">
    <location>
        <begin position="26"/>
        <end position="124"/>
    </location>
</feature>
<dbReference type="InterPro" id="IPR018488">
    <property type="entry name" value="cNMP-bd_CS"/>
</dbReference>
<dbReference type="Gene3D" id="1.10.287.70">
    <property type="match status" value="3"/>
</dbReference>
<dbReference type="SMART" id="SM00100">
    <property type="entry name" value="cNMP"/>
    <property type="match status" value="4"/>
</dbReference>
<evidence type="ECO:0000313" key="13">
    <source>
        <dbReference type="Proteomes" id="UP001165060"/>
    </source>
</evidence>
<evidence type="ECO:0000256" key="2">
    <source>
        <dbReference type="ARBA" id="ARBA00022448"/>
    </source>
</evidence>
<feature type="transmembrane region" description="Helical" evidence="10">
    <location>
        <begin position="1288"/>
        <end position="1311"/>
    </location>
</feature>
<evidence type="ECO:0000256" key="5">
    <source>
        <dbReference type="ARBA" id="ARBA00023065"/>
    </source>
</evidence>
<feature type="transmembrane region" description="Helical" evidence="10">
    <location>
        <begin position="1537"/>
        <end position="1557"/>
    </location>
</feature>
<keyword evidence="13" id="KW-1185">Reference proteome</keyword>
<gene>
    <name evidence="12" type="ORF">TeGR_g3112</name>
</gene>
<evidence type="ECO:0000259" key="11">
    <source>
        <dbReference type="PROSITE" id="PS50042"/>
    </source>
</evidence>
<feature type="transmembrane region" description="Helical" evidence="10">
    <location>
        <begin position="421"/>
        <end position="445"/>
    </location>
</feature>
<keyword evidence="7" id="KW-1071">Ligand-gated ion channel</keyword>
<keyword evidence="2" id="KW-0813">Transport</keyword>
<dbReference type="CDD" id="cd00038">
    <property type="entry name" value="CAP_ED"/>
    <property type="match status" value="4"/>
</dbReference>
<evidence type="ECO:0000256" key="8">
    <source>
        <dbReference type="ARBA" id="ARBA00023303"/>
    </source>
</evidence>
<feature type="transmembrane region" description="Helical" evidence="10">
    <location>
        <begin position="1431"/>
        <end position="1452"/>
    </location>
</feature>
<feature type="compositionally biased region" description="Polar residues" evidence="9">
    <location>
        <begin position="1824"/>
        <end position="1842"/>
    </location>
</feature>
<accession>A0ABQ6MKX7</accession>
<feature type="transmembrane region" description="Helical" evidence="10">
    <location>
        <begin position="1013"/>
        <end position="1034"/>
    </location>
</feature>
<keyword evidence="3 10" id="KW-0812">Transmembrane</keyword>
<feature type="transmembrane region" description="Helical" evidence="10">
    <location>
        <begin position="265"/>
        <end position="283"/>
    </location>
</feature>
<evidence type="ECO:0000256" key="7">
    <source>
        <dbReference type="ARBA" id="ARBA00023286"/>
    </source>
</evidence>